<keyword evidence="1" id="KW-0812">Transmembrane</keyword>
<comment type="caution">
    <text evidence="2">The sequence shown here is derived from an EMBL/GenBank/DDBJ whole genome shotgun (WGS) entry which is preliminary data.</text>
</comment>
<evidence type="ECO:0000313" key="2">
    <source>
        <dbReference type="EMBL" id="GGE56041.1"/>
    </source>
</evidence>
<reference evidence="2" key="1">
    <citation type="journal article" date="2014" name="Int. J. Syst. Evol. Microbiol.">
        <title>Complete genome sequence of Corynebacterium casei LMG S-19264T (=DSM 44701T), isolated from a smear-ripened cheese.</title>
        <authorList>
            <consortium name="US DOE Joint Genome Institute (JGI-PGF)"/>
            <person name="Walter F."/>
            <person name="Albersmeier A."/>
            <person name="Kalinowski J."/>
            <person name="Ruckert C."/>
        </authorList>
    </citation>
    <scope>NUCLEOTIDE SEQUENCE</scope>
    <source>
        <strain evidence="2">CGMCC 1.12698</strain>
    </source>
</reference>
<evidence type="ECO:0000313" key="3">
    <source>
        <dbReference type="Proteomes" id="UP000605259"/>
    </source>
</evidence>
<feature type="transmembrane region" description="Helical" evidence="1">
    <location>
        <begin position="47"/>
        <end position="66"/>
    </location>
</feature>
<feature type="transmembrane region" description="Helical" evidence="1">
    <location>
        <begin position="7"/>
        <end position="27"/>
    </location>
</feature>
<organism evidence="2 3">
    <name type="scientific">Priestia taiwanensis</name>
    <dbReference type="NCBI Taxonomy" id="1347902"/>
    <lineage>
        <taxon>Bacteria</taxon>
        <taxon>Bacillati</taxon>
        <taxon>Bacillota</taxon>
        <taxon>Bacilli</taxon>
        <taxon>Bacillales</taxon>
        <taxon>Bacillaceae</taxon>
        <taxon>Priestia</taxon>
    </lineage>
</organism>
<keyword evidence="1" id="KW-1133">Transmembrane helix</keyword>
<gene>
    <name evidence="2" type="ORF">GCM10007140_02940</name>
</gene>
<protein>
    <submittedName>
        <fullName evidence="2">Uncharacterized protein</fullName>
    </submittedName>
</protein>
<evidence type="ECO:0000256" key="1">
    <source>
        <dbReference type="SAM" id="Phobius"/>
    </source>
</evidence>
<keyword evidence="3" id="KW-1185">Reference proteome</keyword>
<proteinExistence type="predicted"/>
<dbReference type="AlphaFoldDB" id="A0A917EM81"/>
<feature type="transmembrane region" description="Helical" evidence="1">
    <location>
        <begin position="87"/>
        <end position="110"/>
    </location>
</feature>
<dbReference type="Proteomes" id="UP000605259">
    <property type="component" value="Unassembled WGS sequence"/>
</dbReference>
<name>A0A917EM81_9BACI</name>
<sequence>MLPRKIIAASISGPLFAIILAMIEPYGENAFRSVSNYISAVADATVIYMWYSFPVILVYGVSTSLLSDKIGEVYVRRRKGKEEVISFIMHIIFGLVLFVFSLGASILFFITDRLLKRREKEYGWAISMISLVLPILTFFLAMEIAER</sequence>
<accession>A0A917EM81</accession>
<dbReference type="RefSeq" id="WP_188386678.1">
    <property type="nucleotide sequence ID" value="NZ_BMFK01000001.1"/>
</dbReference>
<reference evidence="2" key="2">
    <citation type="submission" date="2020-09" db="EMBL/GenBank/DDBJ databases">
        <authorList>
            <person name="Sun Q."/>
            <person name="Zhou Y."/>
        </authorList>
    </citation>
    <scope>NUCLEOTIDE SEQUENCE</scope>
    <source>
        <strain evidence="2">CGMCC 1.12698</strain>
    </source>
</reference>
<dbReference type="EMBL" id="BMFK01000001">
    <property type="protein sequence ID" value="GGE56041.1"/>
    <property type="molecule type" value="Genomic_DNA"/>
</dbReference>
<feature type="transmembrane region" description="Helical" evidence="1">
    <location>
        <begin position="122"/>
        <end position="142"/>
    </location>
</feature>
<keyword evidence="1" id="KW-0472">Membrane</keyword>